<comment type="similarity">
    <text evidence="1">Belongs to the cytochrome P450 family.</text>
</comment>
<evidence type="ECO:0000313" key="5">
    <source>
        <dbReference type="Proteomes" id="UP000238479"/>
    </source>
</evidence>
<evidence type="ECO:0000256" key="2">
    <source>
        <dbReference type="ARBA" id="ARBA00022723"/>
    </source>
</evidence>
<dbReference type="GO" id="GO:0016705">
    <property type="term" value="F:oxidoreductase activity, acting on paired donors, with incorporation or reduction of molecular oxygen"/>
    <property type="evidence" value="ECO:0007669"/>
    <property type="project" value="InterPro"/>
</dbReference>
<keyword evidence="4" id="KW-0456">Lyase</keyword>
<evidence type="ECO:0000256" key="3">
    <source>
        <dbReference type="ARBA" id="ARBA00023004"/>
    </source>
</evidence>
<dbReference type="InterPro" id="IPR001128">
    <property type="entry name" value="Cyt_P450"/>
</dbReference>
<dbReference type="Proteomes" id="UP000238479">
    <property type="component" value="Chromosome 3"/>
</dbReference>
<dbReference type="EC" id="4.99.1.6" evidence="4"/>
<dbReference type="EMBL" id="PDCK01000041">
    <property type="protein sequence ID" value="PRQ44742.1"/>
    <property type="molecule type" value="Genomic_DNA"/>
</dbReference>
<comment type="caution">
    <text evidence="4">The sequence shown here is derived from an EMBL/GenBank/DDBJ whole genome shotgun (WGS) entry which is preliminary data.</text>
</comment>
<keyword evidence="2" id="KW-0479">Metal-binding</keyword>
<gene>
    <name evidence="4" type="ORF">RchiOBHm_Chr3g0482571</name>
</gene>
<accession>A0A2P6RE78</accession>
<dbReference type="STRING" id="74649.A0A2P6RE78"/>
<dbReference type="GO" id="GO:0004497">
    <property type="term" value="F:monooxygenase activity"/>
    <property type="evidence" value="ECO:0007669"/>
    <property type="project" value="InterPro"/>
</dbReference>
<evidence type="ECO:0000256" key="1">
    <source>
        <dbReference type="ARBA" id="ARBA00010617"/>
    </source>
</evidence>
<organism evidence="4 5">
    <name type="scientific">Rosa chinensis</name>
    <name type="common">China rose</name>
    <dbReference type="NCBI Taxonomy" id="74649"/>
    <lineage>
        <taxon>Eukaryota</taxon>
        <taxon>Viridiplantae</taxon>
        <taxon>Streptophyta</taxon>
        <taxon>Embryophyta</taxon>
        <taxon>Tracheophyta</taxon>
        <taxon>Spermatophyta</taxon>
        <taxon>Magnoliopsida</taxon>
        <taxon>eudicotyledons</taxon>
        <taxon>Gunneridae</taxon>
        <taxon>Pentapetalae</taxon>
        <taxon>rosids</taxon>
        <taxon>fabids</taxon>
        <taxon>Rosales</taxon>
        <taxon>Rosaceae</taxon>
        <taxon>Rosoideae</taxon>
        <taxon>Rosoideae incertae sedis</taxon>
        <taxon>Rosa</taxon>
    </lineage>
</organism>
<name>A0A2P6RE78_ROSCH</name>
<dbReference type="PANTHER" id="PTHR47955">
    <property type="entry name" value="CYTOCHROME P450 FAMILY 71 PROTEIN"/>
    <property type="match status" value="1"/>
</dbReference>
<dbReference type="AlphaFoldDB" id="A0A2P6RE78"/>
<evidence type="ECO:0000313" key="4">
    <source>
        <dbReference type="EMBL" id="PRQ44742.1"/>
    </source>
</evidence>
<dbReference type="SUPFAM" id="SSF48264">
    <property type="entry name" value="Cytochrome P450"/>
    <property type="match status" value="1"/>
</dbReference>
<dbReference type="Gene3D" id="1.10.630.10">
    <property type="entry name" value="Cytochrome P450"/>
    <property type="match status" value="1"/>
</dbReference>
<proteinExistence type="inferred from homology"/>
<dbReference type="GO" id="GO:0005506">
    <property type="term" value="F:iron ion binding"/>
    <property type="evidence" value="ECO:0007669"/>
    <property type="project" value="InterPro"/>
</dbReference>
<dbReference type="GO" id="GO:0016829">
    <property type="term" value="F:lyase activity"/>
    <property type="evidence" value="ECO:0007669"/>
    <property type="project" value="UniProtKB-KW"/>
</dbReference>
<dbReference type="Pfam" id="PF00067">
    <property type="entry name" value="p450"/>
    <property type="match status" value="1"/>
</dbReference>
<dbReference type="PANTHER" id="PTHR47955:SF15">
    <property type="entry name" value="CYTOCHROME P450 71A2-LIKE"/>
    <property type="match status" value="1"/>
</dbReference>
<dbReference type="GO" id="GO:0020037">
    <property type="term" value="F:heme binding"/>
    <property type="evidence" value="ECO:0007669"/>
    <property type="project" value="InterPro"/>
</dbReference>
<protein>
    <submittedName>
        <fullName evidence="4">Putative indoleacetaldoxime dehydratase</fullName>
        <ecNumber evidence="4">4.99.1.6</ecNumber>
    </submittedName>
</protein>
<dbReference type="InterPro" id="IPR036396">
    <property type="entry name" value="Cyt_P450_sf"/>
</dbReference>
<dbReference type="Gramene" id="PRQ44742">
    <property type="protein sequence ID" value="PRQ44742"/>
    <property type="gene ID" value="RchiOBHm_Chr3g0482571"/>
</dbReference>
<keyword evidence="5" id="KW-1185">Reference proteome</keyword>
<reference evidence="4 5" key="1">
    <citation type="journal article" date="2018" name="Nat. Genet.">
        <title>The Rosa genome provides new insights in the design of modern roses.</title>
        <authorList>
            <person name="Bendahmane M."/>
        </authorList>
    </citation>
    <scope>NUCLEOTIDE SEQUENCE [LARGE SCALE GENOMIC DNA]</scope>
    <source>
        <strain evidence="5">cv. Old Blush</strain>
    </source>
</reference>
<sequence>MLTTLTSDVICRVAMGRKYSDRGECRGRLFMELSTEINELFTRVNIGDYIPWLSWVTRVNGLDAELDSLAKWFDEFLDMVVQDHIDSSKTGNVHMVDKDHQDFVDVLLSIQKENTTGFALERVGIKAIILVSNSYHLFFLMEKKKKKITGLLYIYTLT</sequence>
<dbReference type="OMA" id="STIVREC"/>
<keyword evidence="3" id="KW-0408">Iron</keyword>